<protein>
    <submittedName>
        <fullName evidence="3">Alpha/beta hydrolase</fullName>
    </submittedName>
</protein>
<proteinExistence type="predicted"/>
<comment type="caution">
    <text evidence="3">The sequence shown here is derived from an EMBL/GenBank/DDBJ whole genome shotgun (WGS) entry which is preliminary data.</text>
</comment>
<accession>A0A927CQJ9</accession>
<keyword evidence="4" id="KW-1185">Reference proteome</keyword>
<sequence length="286" mass="31058">MSREESNIQSIAQRRLFVNNGVQLAYYDSHPEDGGAADGIESTVVLLHGYCGCSSYWEPVLDELERSVRVIAPDVRGHGLSSAPEDDFYTMELYSEDVASMLIQLQIHNAVLLGHSLGGYITLALAEKYDKKLSGFGLIHSTPLPDGDAARQNRDKAVAALQADGVEAFVRGLVPKLFAEEHLDSMKDEVERAIRIGIGTSLQGAIGTAKGMKARPDRSHVIERSTLPVLLVAGEKDRLISKESTFAAGNGATERVELGGAGHMGMIERPKEMAETILRFVKKVRG</sequence>
<reference evidence="3" key="1">
    <citation type="submission" date="2020-09" db="EMBL/GenBank/DDBJ databases">
        <title>A novel bacterium of genus Paenibacillus, isolated from South China Sea.</title>
        <authorList>
            <person name="Huang H."/>
            <person name="Mo K."/>
            <person name="Hu Y."/>
        </authorList>
    </citation>
    <scope>NUCLEOTIDE SEQUENCE</scope>
    <source>
        <strain evidence="3">IB182493</strain>
    </source>
</reference>
<dbReference type="GO" id="GO:0016787">
    <property type="term" value="F:hydrolase activity"/>
    <property type="evidence" value="ECO:0007669"/>
    <property type="project" value="UniProtKB-KW"/>
</dbReference>
<organism evidence="3 4">
    <name type="scientific">Paenibacillus arenilitoris</name>
    <dbReference type="NCBI Taxonomy" id="2772299"/>
    <lineage>
        <taxon>Bacteria</taxon>
        <taxon>Bacillati</taxon>
        <taxon>Bacillota</taxon>
        <taxon>Bacilli</taxon>
        <taxon>Bacillales</taxon>
        <taxon>Paenibacillaceae</taxon>
        <taxon>Paenibacillus</taxon>
    </lineage>
</organism>
<dbReference type="GO" id="GO:0016020">
    <property type="term" value="C:membrane"/>
    <property type="evidence" value="ECO:0007669"/>
    <property type="project" value="TreeGrafter"/>
</dbReference>
<dbReference type="SUPFAM" id="SSF53474">
    <property type="entry name" value="alpha/beta-Hydrolases"/>
    <property type="match status" value="1"/>
</dbReference>
<dbReference type="RefSeq" id="WP_190866979.1">
    <property type="nucleotide sequence ID" value="NZ_JACXIY010000045.1"/>
</dbReference>
<keyword evidence="1 3" id="KW-0378">Hydrolase</keyword>
<evidence type="ECO:0000256" key="1">
    <source>
        <dbReference type="ARBA" id="ARBA00022801"/>
    </source>
</evidence>
<dbReference type="Proteomes" id="UP000632125">
    <property type="component" value="Unassembled WGS sequence"/>
</dbReference>
<feature type="domain" description="AB hydrolase-1" evidence="2">
    <location>
        <begin position="44"/>
        <end position="275"/>
    </location>
</feature>
<dbReference type="InterPro" id="IPR000073">
    <property type="entry name" value="AB_hydrolase_1"/>
</dbReference>
<dbReference type="EMBL" id="JACXIY010000045">
    <property type="protein sequence ID" value="MBD2872368.1"/>
    <property type="molecule type" value="Genomic_DNA"/>
</dbReference>
<dbReference type="InterPro" id="IPR050266">
    <property type="entry name" value="AB_hydrolase_sf"/>
</dbReference>
<gene>
    <name evidence="3" type="ORF">IDH41_27675</name>
</gene>
<dbReference type="PANTHER" id="PTHR43798:SF31">
    <property type="entry name" value="AB HYDROLASE SUPERFAMILY PROTEIN YCLE"/>
    <property type="match status" value="1"/>
</dbReference>
<dbReference type="PANTHER" id="PTHR43798">
    <property type="entry name" value="MONOACYLGLYCEROL LIPASE"/>
    <property type="match status" value="1"/>
</dbReference>
<dbReference type="Pfam" id="PF12697">
    <property type="entry name" value="Abhydrolase_6"/>
    <property type="match status" value="1"/>
</dbReference>
<dbReference type="InterPro" id="IPR000639">
    <property type="entry name" value="Epox_hydrolase-like"/>
</dbReference>
<dbReference type="Gene3D" id="3.40.50.1820">
    <property type="entry name" value="alpha/beta hydrolase"/>
    <property type="match status" value="1"/>
</dbReference>
<dbReference type="PRINTS" id="PR00412">
    <property type="entry name" value="EPOXHYDRLASE"/>
</dbReference>
<evidence type="ECO:0000313" key="3">
    <source>
        <dbReference type="EMBL" id="MBD2872368.1"/>
    </source>
</evidence>
<name>A0A927CQJ9_9BACL</name>
<dbReference type="InterPro" id="IPR029058">
    <property type="entry name" value="AB_hydrolase_fold"/>
</dbReference>
<dbReference type="AlphaFoldDB" id="A0A927CQJ9"/>
<evidence type="ECO:0000259" key="2">
    <source>
        <dbReference type="Pfam" id="PF12697"/>
    </source>
</evidence>
<dbReference type="PRINTS" id="PR00111">
    <property type="entry name" value="ABHYDROLASE"/>
</dbReference>
<evidence type="ECO:0000313" key="4">
    <source>
        <dbReference type="Proteomes" id="UP000632125"/>
    </source>
</evidence>